<reference evidence="1" key="1">
    <citation type="submission" date="2022-04" db="EMBL/GenBank/DDBJ databases">
        <authorList>
            <person name="Friedrich I."/>
            <person name="Schneider D."/>
            <person name="Poehlein A."/>
            <person name="Hertel R."/>
            <person name="Daniel R."/>
        </authorList>
    </citation>
    <scope>NUCLEOTIDE SEQUENCE</scope>
</reference>
<gene>
    <name evidence="1" type="ORF">GURKE_00270</name>
</gene>
<dbReference type="EMBL" id="ON529850">
    <property type="protein sequence ID" value="UTC28059.1"/>
    <property type="molecule type" value="Genomic_DNA"/>
</dbReference>
<evidence type="ECO:0000313" key="2">
    <source>
        <dbReference type="Proteomes" id="UP001055634"/>
    </source>
</evidence>
<name>A0A9E7N1B6_9CAUD</name>
<sequence>MSSVFSGRIRPHGSSGMSIDRSGARCEIGLGNLTIDLSDEQARMLRRGLVALYGLPAEFQFARREVAKPPRRMPIESLPPEAMEVLKVVTDEWTDVAILCARADLPRPDAAVRALLSQLANARLIERRKIPTSARRAPVAHYRLAPAD</sequence>
<keyword evidence="2" id="KW-1185">Reference proteome</keyword>
<accession>A0A9E7N1B6</accession>
<protein>
    <submittedName>
        <fullName evidence="1">Uncharacterized protein</fullName>
    </submittedName>
</protein>
<organism evidence="1 2">
    <name type="scientific">Brevundimonas phage vB_BpoS-Gurke</name>
    <dbReference type="NCBI Taxonomy" id="2948599"/>
    <lineage>
        <taxon>Viruses</taxon>
        <taxon>Duplodnaviria</taxon>
        <taxon>Heunggongvirae</taxon>
        <taxon>Uroviricota</taxon>
        <taxon>Caudoviricetes</taxon>
        <taxon>Jeanschmidtviridae</taxon>
        <taxon>Kikimoravirus</taxon>
        <taxon>Kikimoravirus gurke</taxon>
    </lineage>
</organism>
<evidence type="ECO:0000313" key="1">
    <source>
        <dbReference type="EMBL" id="UTC28059.1"/>
    </source>
</evidence>
<proteinExistence type="predicted"/>
<dbReference type="Proteomes" id="UP001055634">
    <property type="component" value="Segment"/>
</dbReference>